<comment type="caution">
    <text evidence="1">The sequence shown here is derived from an EMBL/GenBank/DDBJ whole genome shotgun (WGS) entry which is preliminary data.</text>
</comment>
<keyword evidence="2" id="KW-1185">Reference proteome</keyword>
<sequence>MKEDNLLVPLVVKVIKIVIEVIKGLKKKQDVFDLWMQRTKVVLHLSSKSCQ</sequence>
<feature type="non-terminal residue" evidence="1">
    <location>
        <position position="51"/>
    </location>
</feature>
<protein>
    <submittedName>
        <fullName evidence="1">7891_t:CDS:1</fullName>
    </submittedName>
</protein>
<evidence type="ECO:0000313" key="1">
    <source>
        <dbReference type="EMBL" id="CAG8582864.1"/>
    </source>
</evidence>
<accession>A0ABN7UHX0</accession>
<dbReference type="Proteomes" id="UP000789901">
    <property type="component" value="Unassembled WGS sequence"/>
</dbReference>
<gene>
    <name evidence="1" type="ORF">GMARGA_LOCUS6032</name>
</gene>
<name>A0ABN7UHX0_GIGMA</name>
<dbReference type="EMBL" id="CAJVQB010002657">
    <property type="protein sequence ID" value="CAG8582864.1"/>
    <property type="molecule type" value="Genomic_DNA"/>
</dbReference>
<evidence type="ECO:0000313" key="2">
    <source>
        <dbReference type="Proteomes" id="UP000789901"/>
    </source>
</evidence>
<organism evidence="1 2">
    <name type="scientific">Gigaspora margarita</name>
    <dbReference type="NCBI Taxonomy" id="4874"/>
    <lineage>
        <taxon>Eukaryota</taxon>
        <taxon>Fungi</taxon>
        <taxon>Fungi incertae sedis</taxon>
        <taxon>Mucoromycota</taxon>
        <taxon>Glomeromycotina</taxon>
        <taxon>Glomeromycetes</taxon>
        <taxon>Diversisporales</taxon>
        <taxon>Gigasporaceae</taxon>
        <taxon>Gigaspora</taxon>
    </lineage>
</organism>
<reference evidence="1 2" key="1">
    <citation type="submission" date="2021-06" db="EMBL/GenBank/DDBJ databases">
        <authorList>
            <person name="Kallberg Y."/>
            <person name="Tangrot J."/>
            <person name="Rosling A."/>
        </authorList>
    </citation>
    <scope>NUCLEOTIDE SEQUENCE [LARGE SCALE GENOMIC DNA]</scope>
    <source>
        <strain evidence="1 2">120-4 pot B 10/14</strain>
    </source>
</reference>
<proteinExistence type="predicted"/>